<keyword evidence="7" id="KW-0539">Nucleus</keyword>
<dbReference type="GO" id="GO:0000978">
    <property type="term" value="F:RNA polymerase II cis-regulatory region sequence-specific DNA binding"/>
    <property type="evidence" value="ECO:0007669"/>
    <property type="project" value="TreeGrafter"/>
</dbReference>
<feature type="region of interest" description="Disordered" evidence="9">
    <location>
        <begin position="392"/>
        <end position="732"/>
    </location>
</feature>
<evidence type="ECO:0000256" key="5">
    <source>
        <dbReference type="ARBA" id="ARBA00023015"/>
    </source>
</evidence>
<feature type="compositionally biased region" description="Low complexity" evidence="9">
    <location>
        <begin position="937"/>
        <end position="948"/>
    </location>
</feature>
<feature type="compositionally biased region" description="Basic and acidic residues" evidence="9">
    <location>
        <begin position="839"/>
        <end position="857"/>
    </location>
</feature>
<dbReference type="GO" id="GO:0000122">
    <property type="term" value="P:negative regulation of transcription by RNA polymerase II"/>
    <property type="evidence" value="ECO:0007669"/>
    <property type="project" value="TreeGrafter"/>
</dbReference>
<feature type="compositionally biased region" description="Polar residues" evidence="9">
    <location>
        <begin position="517"/>
        <end position="527"/>
    </location>
</feature>
<feature type="compositionally biased region" description="Basic and acidic residues" evidence="9">
    <location>
        <begin position="791"/>
        <end position="830"/>
    </location>
</feature>
<dbReference type="PROSITE" id="PS50114">
    <property type="entry name" value="GATA_ZN_FINGER_2"/>
    <property type="match status" value="1"/>
</dbReference>
<feature type="compositionally biased region" description="Low complexity" evidence="9">
    <location>
        <begin position="12"/>
        <end position="34"/>
    </location>
</feature>
<feature type="compositionally biased region" description="Low complexity" evidence="9">
    <location>
        <begin position="316"/>
        <end position="328"/>
    </location>
</feature>
<proteinExistence type="predicted"/>
<feature type="compositionally biased region" description="Acidic residues" evidence="9">
    <location>
        <begin position="69"/>
        <end position="81"/>
    </location>
</feature>
<feature type="compositionally biased region" description="Polar residues" evidence="9">
    <location>
        <begin position="610"/>
        <end position="620"/>
    </location>
</feature>
<dbReference type="InterPro" id="IPR000679">
    <property type="entry name" value="Znf_GATA"/>
</dbReference>
<feature type="region of interest" description="Disordered" evidence="9">
    <location>
        <begin position="1"/>
        <end position="371"/>
    </location>
</feature>
<dbReference type="RefSeq" id="XP_014183267.1">
    <property type="nucleotide sequence ID" value="XM_014327792.1"/>
</dbReference>
<feature type="compositionally biased region" description="Pro residues" evidence="9">
    <location>
        <begin position="83"/>
        <end position="94"/>
    </location>
</feature>
<feature type="region of interest" description="Disordered" evidence="9">
    <location>
        <begin position="759"/>
        <end position="977"/>
    </location>
</feature>
<feature type="compositionally biased region" description="Basic and acidic residues" evidence="9">
    <location>
        <begin position="721"/>
        <end position="732"/>
    </location>
</feature>
<feature type="compositionally biased region" description="Low complexity" evidence="9">
    <location>
        <begin position="697"/>
        <end position="707"/>
    </location>
</feature>
<evidence type="ECO:0000256" key="8">
    <source>
        <dbReference type="PROSITE-ProRule" id="PRU00094"/>
    </source>
</evidence>
<feature type="compositionally biased region" description="Polar residues" evidence="9">
    <location>
        <begin position="329"/>
        <end position="342"/>
    </location>
</feature>
<evidence type="ECO:0000259" key="10">
    <source>
        <dbReference type="PROSITE" id="PS50114"/>
    </source>
</evidence>
<feature type="compositionally biased region" description="Low complexity" evidence="9">
    <location>
        <begin position="759"/>
        <end position="790"/>
    </location>
</feature>
<dbReference type="InterPro" id="IPR013088">
    <property type="entry name" value="Znf_NHR/GATA"/>
</dbReference>
<accession>J4UJR3</accession>
<dbReference type="GO" id="GO:0045944">
    <property type="term" value="P:positive regulation of transcription by RNA polymerase II"/>
    <property type="evidence" value="ECO:0007669"/>
    <property type="project" value="TreeGrafter"/>
</dbReference>
<dbReference type="Proteomes" id="UP000002748">
    <property type="component" value="Unassembled WGS sequence"/>
</dbReference>
<dbReference type="Pfam" id="PF00320">
    <property type="entry name" value="GATA"/>
    <property type="match status" value="1"/>
</dbReference>
<evidence type="ECO:0000256" key="9">
    <source>
        <dbReference type="SAM" id="MobiDB-lite"/>
    </source>
</evidence>
<name>J4UJR3_TRIAS</name>
<gene>
    <name evidence="11" type="ORF">A1Q1_06743</name>
</gene>
<dbReference type="SMART" id="SM00401">
    <property type="entry name" value="ZnF_GATA"/>
    <property type="match status" value="1"/>
</dbReference>
<dbReference type="InterPro" id="IPR039355">
    <property type="entry name" value="Transcription_factor_GATA"/>
</dbReference>
<dbReference type="SUPFAM" id="SSF57716">
    <property type="entry name" value="Glucocorticoid receptor-like (DNA-binding domain)"/>
    <property type="match status" value="1"/>
</dbReference>
<keyword evidence="3 8" id="KW-0863">Zinc-finger</keyword>
<feature type="compositionally biased region" description="Polar residues" evidence="9">
    <location>
        <begin position="135"/>
        <end position="148"/>
    </location>
</feature>
<dbReference type="PANTHER" id="PTHR10071:SF335">
    <property type="entry name" value="IRON-SENSING TRANSCRIPTIONAL REPRESSOR-RELATED"/>
    <property type="match status" value="1"/>
</dbReference>
<comment type="subcellular location">
    <subcellularLocation>
        <location evidence="1">Nucleus</location>
    </subcellularLocation>
</comment>
<feature type="compositionally biased region" description="Polar residues" evidence="9">
    <location>
        <begin position="637"/>
        <end position="648"/>
    </location>
</feature>
<feature type="compositionally biased region" description="Basic and acidic residues" evidence="9">
    <location>
        <begin position="865"/>
        <end position="895"/>
    </location>
</feature>
<organism evidence="11 12">
    <name type="scientific">Trichosporon asahii var. asahii (strain ATCC 90039 / CBS 2479 / JCM 2466 / KCTC 7840 / NBRC 103889/ NCYC 2677 / UAMH 7654)</name>
    <name type="common">Yeast</name>
    <dbReference type="NCBI Taxonomy" id="1186058"/>
    <lineage>
        <taxon>Eukaryota</taxon>
        <taxon>Fungi</taxon>
        <taxon>Dikarya</taxon>
        <taxon>Basidiomycota</taxon>
        <taxon>Agaricomycotina</taxon>
        <taxon>Tremellomycetes</taxon>
        <taxon>Trichosporonales</taxon>
        <taxon>Trichosporonaceae</taxon>
        <taxon>Trichosporon</taxon>
    </lineage>
</organism>
<evidence type="ECO:0000256" key="6">
    <source>
        <dbReference type="ARBA" id="ARBA00023163"/>
    </source>
</evidence>
<dbReference type="PANTHER" id="PTHR10071">
    <property type="entry name" value="TRANSCRIPTION FACTOR GATA FAMILY MEMBER"/>
    <property type="match status" value="1"/>
</dbReference>
<dbReference type="VEuPathDB" id="FungiDB:A1Q1_06743"/>
<evidence type="ECO:0000256" key="7">
    <source>
        <dbReference type="ARBA" id="ARBA00023242"/>
    </source>
</evidence>
<feature type="compositionally biased region" description="Basic and acidic residues" evidence="9">
    <location>
        <begin position="254"/>
        <end position="272"/>
    </location>
</feature>
<evidence type="ECO:0000313" key="11">
    <source>
        <dbReference type="EMBL" id="EJT52030.1"/>
    </source>
</evidence>
<evidence type="ECO:0000256" key="1">
    <source>
        <dbReference type="ARBA" id="ARBA00004123"/>
    </source>
</evidence>
<feature type="compositionally biased region" description="Low complexity" evidence="9">
    <location>
        <begin position="445"/>
        <end position="457"/>
    </location>
</feature>
<evidence type="ECO:0000256" key="4">
    <source>
        <dbReference type="ARBA" id="ARBA00022833"/>
    </source>
</evidence>
<comment type="caution">
    <text evidence="11">The sequence shown here is derived from an EMBL/GenBank/DDBJ whole genome shotgun (WGS) entry which is preliminary data.</text>
</comment>
<feature type="domain" description="GATA-type" evidence="10">
    <location>
        <begin position="344"/>
        <end position="397"/>
    </location>
</feature>
<feature type="compositionally biased region" description="Polar residues" evidence="9">
    <location>
        <begin position="283"/>
        <end position="293"/>
    </location>
</feature>
<dbReference type="EMBL" id="ALBS01000037">
    <property type="protein sequence ID" value="EJT52030.1"/>
    <property type="molecule type" value="Genomic_DNA"/>
</dbReference>
<dbReference type="GeneID" id="25990255"/>
<dbReference type="PROSITE" id="PS00344">
    <property type="entry name" value="GATA_ZN_FINGER_1"/>
    <property type="match status" value="1"/>
</dbReference>
<feature type="compositionally biased region" description="Gly residues" evidence="9">
    <location>
        <begin position="596"/>
        <end position="608"/>
    </location>
</feature>
<dbReference type="CDD" id="cd00202">
    <property type="entry name" value="ZnF_GATA"/>
    <property type="match status" value="1"/>
</dbReference>
<keyword evidence="4" id="KW-0862">Zinc</keyword>
<reference evidence="11 12" key="1">
    <citation type="journal article" date="2012" name="Eukaryot. Cell">
        <title>Draft genome sequence of CBS 2479, the standard type strain of Trichosporon asahii.</title>
        <authorList>
            <person name="Yang R.Y."/>
            <person name="Li H.T."/>
            <person name="Zhu H."/>
            <person name="Zhou G.P."/>
            <person name="Wang M."/>
            <person name="Wang L."/>
        </authorList>
    </citation>
    <scope>NUCLEOTIDE SEQUENCE [LARGE SCALE GENOMIC DNA]</scope>
    <source>
        <strain evidence="12">ATCC 90039 / CBS 2479 / JCM 2466 / KCTC 7840 / NCYC 2677 / UAMH 7654</strain>
    </source>
</reference>
<dbReference type="HOGENOM" id="CLU_304229_0_0_1"/>
<feature type="compositionally biased region" description="Low complexity" evidence="9">
    <location>
        <begin position="661"/>
        <end position="682"/>
    </location>
</feature>
<evidence type="ECO:0000256" key="3">
    <source>
        <dbReference type="ARBA" id="ARBA00022771"/>
    </source>
</evidence>
<dbReference type="AlphaFoldDB" id="J4UJR3"/>
<dbReference type="FunFam" id="3.30.50.10:FF:000007">
    <property type="entry name" value="Nitrogen regulatory AreA, N-terminal"/>
    <property type="match status" value="1"/>
</dbReference>
<dbReference type="GO" id="GO:0008270">
    <property type="term" value="F:zinc ion binding"/>
    <property type="evidence" value="ECO:0007669"/>
    <property type="project" value="UniProtKB-KW"/>
</dbReference>
<feature type="compositionally biased region" description="Basic and acidic residues" evidence="9">
    <location>
        <begin position="547"/>
        <end position="562"/>
    </location>
</feature>
<feature type="compositionally biased region" description="Basic and acidic residues" evidence="9">
    <location>
        <begin position="925"/>
        <end position="936"/>
    </location>
</feature>
<keyword evidence="5" id="KW-0805">Transcription regulation</keyword>
<dbReference type="KEGG" id="tasa:A1Q1_06743"/>
<evidence type="ECO:0000313" key="12">
    <source>
        <dbReference type="Proteomes" id="UP000002748"/>
    </source>
</evidence>
<feature type="compositionally biased region" description="Low complexity" evidence="9">
    <location>
        <begin position="401"/>
        <end position="423"/>
    </location>
</feature>
<dbReference type="OrthoDB" id="515401at2759"/>
<feature type="compositionally biased region" description="Basic and acidic residues" evidence="9">
    <location>
        <begin position="485"/>
        <end position="506"/>
    </location>
</feature>
<keyword evidence="6" id="KW-0804">Transcription</keyword>
<sequence length="977" mass="103779">MPRAPSASPNHTSATLTTTATAPTSPSASAKLSPRASLSAPHSPTAPTGYRSFAAAPRVSDTRGSSNQQDEEEDELDDDDAPAAPPPEPAPRAPPSGSGNMSGSAWRPKFARGWGGVGGYGASNERGGSDGTPDNGASPQHSARQSEPVSRDMSPAVKDDGDDEDRRRRPARRSGVQGPPGKRPEEDELGPNKKRRTHSPPPAQSGGGCGDDGPGSCPGDGRCNGLGGKTACEGCPTYNNSLAAKAAVAGPSEGVDRPVSKHSPQPDHHNADRPSPWNMGILSRTSSMNNGRGTASPIPPSGHDMKPSVSPEADPQKQQQQQQQQQQQHSTPGPQPGTNGLATTPVGMSCRNCGTSTTPLWRRDEEGRPQCNACGLYHKLHGVPRPVAMKKTVIKRRKRVPAVAAAASPAGRSASQGAPSPGGSVLGSQPPSGYPGDDKSRYPMGSGSPWSSGLPPSARQQQEMEARRKGMPMIVPGGGAPSGGVERKKPWWIEDRRERDDKEHGQDLAAETLLSIAPQTKVATLSPDSRDKPLAGGSGMDIDPRDDDARGVKRKSAEDDRMGASAHSLGLVGLEKDRDRSRERYSHSPLAQANEGRGGAGTPGGRVGGSAQSTPSSVYNASPRYSIYGPNPREPSNLMSTPWSNLGNSRYGFGFGRRDLGSGTSPAAPGASPAASAKHGGPPLSPPRRPAPEPPRESSSLSRFYSGSGMGSSAGGPYSISRRELTEHREQLREGKRWLEGMLSRTEKLLSVVESKIAAEPAPSAPAAAANPAAPAGASAPAPSAANPASRNDDWEFEERERARRKEFQRLEEEAQRDRQEKERRDKERAGALPIRGGEPPRERERERERDVREREAAAVAAERVAVEREREREREMFDREFRRTASDKEERGRDLLNLSRRSGVSPNGVGRVSSNGGEQPPAPRSHDRERERERSGSGPASSGSAAPKWESEGAVPLPRHEREAPRPWTLGIDTFG</sequence>
<protein>
    <submittedName>
        <fullName evidence="11">Iron regulator 1</fullName>
    </submittedName>
</protein>
<feature type="compositionally biased region" description="Gly residues" evidence="9">
    <location>
        <begin position="205"/>
        <end position="228"/>
    </location>
</feature>
<dbReference type="GO" id="GO:0005634">
    <property type="term" value="C:nucleus"/>
    <property type="evidence" value="ECO:0007669"/>
    <property type="project" value="UniProtKB-SubCell"/>
</dbReference>
<feature type="compositionally biased region" description="Basic and acidic residues" evidence="9">
    <location>
        <begin position="574"/>
        <end position="586"/>
    </location>
</feature>
<keyword evidence="2" id="KW-0479">Metal-binding</keyword>
<evidence type="ECO:0000256" key="2">
    <source>
        <dbReference type="ARBA" id="ARBA00022723"/>
    </source>
</evidence>
<dbReference type="PRINTS" id="PR00619">
    <property type="entry name" value="GATAZNFINGER"/>
</dbReference>
<dbReference type="Gene3D" id="3.30.50.10">
    <property type="entry name" value="Erythroid Transcription Factor GATA-1, subunit A"/>
    <property type="match status" value="1"/>
</dbReference>
<dbReference type="GO" id="GO:0000981">
    <property type="term" value="F:DNA-binding transcription factor activity, RNA polymerase II-specific"/>
    <property type="evidence" value="ECO:0007669"/>
    <property type="project" value="TreeGrafter"/>
</dbReference>